<dbReference type="CDD" id="cd08041">
    <property type="entry name" value="OBF_kDNA_ligase_like"/>
    <property type="match status" value="1"/>
</dbReference>
<dbReference type="Gene3D" id="2.40.50.140">
    <property type="entry name" value="Nucleic acid-binding proteins"/>
    <property type="match status" value="1"/>
</dbReference>
<dbReference type="InterPro" id="IPR029319">
    <property type="entry name" value="DNA_ligase_OB"/>
</dbReference>
<keyword evidence="3" id="KW-0227">DNA damage</keyword>
<gene>
    <name evidence="6" type="ORF">MVES_003535</name>
</gene>
<evidence type="ECO:0000256" key="1">
    <source>
        <dbReference type="ARBA" id="ARBA00022598"/>
    </source>
</evidence>
<evidence type="ECO:0000259" key="5">
    <source>
        <dbReference type="Pfam" id="PF14743"/>
    </source>
</evidence>
<sequence>MWRFSKERNVKQRTCSHLCEVLGEAYEEARIPSMLTDQKLVWLDGVRAVWDGARLWSRYGREWHAPSWFTKLLPPDLSLDGELWVGRNLFDYTSGICRSSRHDEWEHVKYMIFDTPSMPNASVEDRWALLAERFPIVHSNDTQSVHAPGVYMVGYEACTCQAHLDTILQRILALDGEGVMLRRPKSVYEYKRSKCLYKLKPTLDAEARVVAYEKGQNRITGLVGSLVCDTLSDPPRRFRVGSGLTDALRKHPPEIGSVISFQYGGISPGGQPRFSRG</sequence>
<accession>A0A2N1J836</accession>
<dbReference type="PROSITE" id="PS00333">
    <property type="entry name" value="DNA_LIGASE_A2"/>
    <property type="match status" value="1"/>
</dbReference>
<dbReference type="InterPro" id="IPR012340">
    <property type="entry name" value="NA-bd_OB-fold"/>
</dbReference>
<protein>
    <recommendedName>
        <fullName evidence="5">DNA ligase OB-like domain-containing protein</fullName>
    </recommendedName>
</protein>
<keyword evidence="7" id="KW-1185">Reference proteome</keyword>
<organism evidence="6 7">
    <name type="scientific">Malassezia vespertilionis</name>
    <dbReference type="NCBI Taxonomy" id="2020962"/>
    <lineage>
        <taxon>Eukaryota</taxon>
        <taxon>Fungi</taxon>
        <taxon>Dikarya</taxon>
        <taxon>Basidiomycota</taxon>
        <taxon>Ustilaginomycotina</taxon>
        <taxon>Malasseziomycetes</taxon>
        <taxon>Malasseziales</taxon>
        <taxon>Malasseziaceae</taxon>
        <taxon>Malassezia</taxon>
    </lineage>
</organism>
<keyword evidence="1" id="KW-0436">Ligase</keyword>
<reference evidence="6 7" key="1">
    <citation type="submission" date="2017-10" db="EMBL/GenBank/DDBJ databases">
        <title>A novel species of cold-tolerant Malassezia isolated from bats.</title>
        <authorList>
            <person name="Lorch J.M."/>
            <person name="Palmer J.M."/>
            <person name="Vanderwolf K.J."/>
            <person name="Schmidt K.Z."/>
            <person name="Verant M.L."/>
            <person name="Weller T.J."/>
            <person name="Blehert D.S."/>
        </authorList>
    </citation>
    <scope>NUCLEOTIDE SEQUENCE [LARGE SCALE GENOMIC DNA]</scope>
    <source>
        <strain evidence="6 7">NWHC:44797-103</strain>
    </source>
</reference>
<evidence type="ECO:0000313" key="7">
    <source>
        <dbReference type="Proteomes" id="UP000232875"/>
    </source>
</evidence>
<dbReference type="AlphaFoldDB" id="A0A2N1J836"/>
<dbReference type="PANTHER" id="PTHR47810">
    <property type="entry name" value="DNA LIGASE"/>
    <property type="match status" value="1"/>
</dbReference>
<dbReference type="Gene3D" id="3.30.470.30">
    <property type="entry name" value="DNA ligase/mRNA capping enzyme"/>
    <property type="match status" value="1"/>
</dbReference>
<proteinExistence type="predicted"/>
<dbReference type="Pfam" id="PF14743">
    <property type="entry name" value="DNA_ligase_OB_2"/>
    <property type="match status" value="1"/>
</dbReference>
<dbReference type="InterPro" id="IPR050326">
    <property type="entry name" value="NAD_dep_DNA_ligaseB"/>
</dbReference>
<dbReference type="PANTHER" id="PTHR47810:SF1">
    <property type="entry name" value="DNA LIGASE B"/>
    <property type="match status" value="1"/>
</dbReference>
<dbReference type="GO" id="GO:0006281">
    <property type="term" value="P:DNA repair"/>
    <property type="evidence" value="ECO:0007669"/>
    <property type="project" value="UniProtKB-KW"/>
</dbReference>
<dbReference type="EMBL" id="KZ454994">
    <property type="protein sequence ID" value="PKI82699.1"/>
    <property type="molecule type" value="Genomic_DNA"/>
</dbReference>
<evidence type="ECO:0000313" key="6">
    <source>
        <dbReference type="EMBL" id="PKI82699.1"/>
    </source>
</evidence>
<dbReference type="InterPro" id="IPR016059">
    <property type="entry name" value="DNA_ligase_ATP-dep_CS"/>
</dbReference>
<dbReference type="GO" id="GO:0003909">
    <property type="term" value="F:DNA ligase activity"/>
    <property type="evidence" value="ECO:0007669"/>
    <property type="project" value="InterPro"/>
</dbReference>
<dbReference type="Proteomes" id="UP000232875">
    <property type="component" value="Unassembled WGS sequence"/>
</dbReference>
<name>A0A2N1J836_9BASI</name>
<evidence type="ECO:0000256" key="2">
    <source>
        <dbReference type="ARBA" id="ARBA00022705"/>
    </source>
</evidence>
<dbReference type="STRING" id="2020962.A0A2N1J836"/>
<dbReference type="SUPFAM" id="SSF56091">
    <property type="entry name" value="DNA ligase/mRNA capping enzyme, catalytic domain"/>
    <property type="match status" value="1"/>
</dbReference>
<dbReference type="CDD" id="cd07896">
    <property type="entry name" value="Adenylation_kDNA_ligase_like"/>
    <property type="match status" value="1"/>
</dbReference>
<feature type="domain" description="DNA ligase OB-like" evidence="5">
    <location>
        <begin position="214"/>
        <end position="276"/>
    </location>
</feature>
<evidence type="ECO:0000256" key="4">
    <source>
        <dbReference type="ARBA" id="ARBA00023204"/>
    </source>
</evidence>
<dbReference type="GO" id="GO:0006260">
    <property type="term" value="P:DNA replication"/>
    <property type="evidence" value="ECO:0007669"/>
    <property type="project" value="UniProtKB-KW"/>
</dbReference>
<evidence type="ECO:0000256" key="3">
    <source>
        <dbReference type="ARBA" id="ARBA00022763"/>
    </source>
</evidence>
<dbReference type="Gene3D" id="3.30.1490.70">
    <property type="match status" value="1"/>
</dbReference>
<keyword evidence="4" id="KW-0234">DNA repair</keyword>
<dbReference type="OrthoDB" id="411785at2759"/>
<keyword evidence="2" id="KW-0235">DNA replication</keyword>
<dbReference type="NCBIfam" id="NF006592">
    <property type="entry name" value="PRK09125.1"/>
    <property type="match status" value="1"/>
</dbReference>
<dbReference type="SUPFAM" id="SSF50249">
    <property type="entry name" value="Nucleic acid-binding proteins"/>
    <property type="match status" value="1"/>
</dbReference>